<dbReference type="InterPro" id="IPR011978">
    <property type="entry name" value="YgfB-like"/>
</dbReference>
<evidence type="ECO:0000313" key="2">
    <source>
        <dbReference type="Proteomes" id="UP000199026"/>
    </source>
</evidence>
<evidence type="ECO:0000313" key="1">
    <source>
        <dbReference type="EMBL" id="SDY89769.1"/>
    </source>
</evidence>
<gene>
    <name evidence="1" type="ORF">SAMN05444486_11210</name>
</gene>
<dbReference type="STRING" id="576131.SAMN05444486_11210"/>
<protein>
    <submittedName>
        <fullName evidence="1">YecA family protein</fullName>
    </submittedName>
</protein>
<dbReference type="Gene3D" id="1.20.120.740">
    <property type="entry name" value="YgfB uncharacterised protein family UPF0149, PF03695"/>
    <property type="match status" value="1"/>
</dbReference>
<dbReference type="InterPro" id="IPR036255">
    <property type="entry name" value="YgfB-like_sf"/>
</dbReference>
<dbReference type="NCBIfam" id="TIGR02292">
    <property type="entry name" value="ygfB_yecA"/>
    <property type="match status" value="1"/>
</dbReference>
<dbReference type="EMBL" id="FNPR01000012">
    <property type="protein sequence ID" value="SDY89769.1"/>
    <property type="molecule type" value="Genomic_DNA"/>
</dbReference>
<dbReference type="Proteomes" id="UP000199026">
    <property type="component" value="Unassembled WGS sequence"/>
</dbReference>
<dbReference type="RefSeq" id="WP_089894691.1">
    <property type="nucleotide sequence ID" value="NZ_FNPR01000012.1"/>
</dbReference>
<dbReference type="OrthoDB" id="1551443at2"/>
<dbReference type="AlphaFoldDB" id="A0A1H3NNJ7"/>
<dbReference type="SUPFAM" id="SSF101327">
    <property type="entry name" value="YgfB-like"/>
    <property type="match status" value="1"/>
</dbReference>
<dbReference type="Pfam" id="PF03695">
    <property type="entry name" value="UPF0149"/>
    <property type="match status" value="1"/>
</dbReference>
<name>A0A1H3NNJ7_9RHOB</name>
<sequence>MYRAINLEQLDKYLSSDDSPENCMMLSDLDGFIHGILCCPSIIQPKEWMPIALGADPNTLPLPMVQLVADLFGNVAQGASFDPPVVEPIFWQAKEGHVIAMDWCEGFMQAVSLRPKEWLTLTESGSDGHLMTPIMLHLMDDNGNSLMGVAQEDLDEVLGKAAEEIPVAVAGIVDYWRHVRQGSGSTN</sequence>
<dbReference type="GeneID" id="78125984"/>
<keyword evidence="2" id="KW-1185">Reference proteome</keyword>
<reference evidence="1 2" key="1">
    <citation type="submission" date="2016-10" db="EMBL/GenBank/DDBJ databases">
        <authorList>
            <person name="de Groot N.N."/>
        </authorList>
    </citation>
    <scope>NUCLEOTIDE SEQUENCE [LARGE SCALE GENOMIC DNA]</scope>
    <source>
        <strain evidence="1 2">DSM 24677</strain>
    </source>
</reference>
<proteinExistence type="predicted"/>
<organism evidence="1 2">
    <name type="scientific">Lentibacter algarum</name>
    <dbReference type="NCBI Taxonomy" id="576131"/>
    <lineage>
        <taxon>Bacteria</taxon>
        <taxon>Pseudomonadati</taxon>
        <taxon>Pseudomonadota</taxon>
        <taxon>Alphaproteobacteria</taxon>
        <taxon>Rhodobacterales</taxon>
        <taxon>Roseobacteraceae</taxon>
        <taxon>Lentibacter</taxon>
    </lineage>
</organism>
<accession>A0A1H3NNJ7</accession>